<dbReference type="EMBL" id="DAKRPA010000008">
    <property type="protein sequence ID" value="DBA04422.1"/>
    <property type="molecule type" value="Genomic_DNA"/>
</dbReference>
<feature type="region of interest" description="Disordered" evidence="1">
    <location>
        <begin position="46"/>
        <end position="73"/>
    </location>
</feature>
<comment type="caution">
    <text evidence="3">The sequence shown here is derived from an EMBL/GenBank/DDBJ whole genome shotgun (WGS) entry which is preliminary data.</text>
</comment>
<evidence type="ECO:0000256" key="1">
    <source>
        <dbReference type="SAM" id="MobiDB-lite"/>
    </source>
</evidence>
<feature type="chain" id="PRO_5043819664" evidence="2">
    <location>
        <begin position="24"/>
        <end position="194"/>
    </location>
</feature>
<evidence type="ECO:0000313" key="3">
    <source>
        <dbReference type="EMBL" id="DBA04422.1"/>
    </source>
</evidence>
<reference evidence="3" key="1">
    <citation type="submission" date="2022-11" db="EMBL/GenBank/DDBJ databases">
        <authorList>
            <person name="Morgan W.R."/>
            <person name="Tartar A."/>
        </authorList>
    </citation>
    <scope>NUCLEOTIDE SEQUENCE</scope>
    <source>
        <strain evidence="3">ARSEF 373</strain>
    </source>
</reference>
<feature type="compositionally biased region" description="Low complexity" evidence="1">
    <location>
        <begin position="63"/>
        <end position="73"/>
    </location>
</feature>
<dbReference type="AlphaFoldDB" id="A0AAV2ZHF6"/>
<organism evidence="3 4">
    <name type="scientific">Lagenidium giganteum</name>
    <dbReference type="NCBI Taxonomy" id="4803"/>
    <lineage>
        <taxon>Eukaryota</taxon>
        <taxon>Sar</taxon>
        <taxon>Stramenopiles</taxon>
        <taxon>Oomycota</taxon>
        <taxon>Peronosporomycetes</taxon>
        <taxon>Pythiales</taxon>
        <taxon>Pythiaceae</taxon>
    </lineage>
</organism>
<name>A0AAV2ZHF6_9STRA</name>
<protein>
    <submittedName>
        <fullName evidence="3">Uncharacterized protein</fullName>
    </submittedName>
</protein>
<sequence>MKVPSFVSASPTLILVTIPAALGSDYVSPYPAYTPSPVYSPPGYTPPPAYTPPSQTPPPAYASPPSDYSTSTYTPPPPAYPDHYYHTDHNESAYYPYHHKECWYVSVEYDATYCVDGPVCSGDGEKPYGWHCPKKGDVAVADCHKYLNSYADYDKCTLWADAKCQKVHTGVWGCVVPDCKPVATPCPTTVKPAY</sequence>
<feature type="signal peptide" evidence="2">
    <location>
        <begin position="1"/>
        <end position="23"/>
    </location>
</feature>
<keyword evidence="2" id="KW-0732">Signal</keyword>
<gene>
    <name evidence="3" type="ORF">N0F65_010018</name>
</gene>
<proteinExistence type="predicted"/>
<keyword evidence="4" id="KW-1185">Reference proteome</keyword>
<dbReference type="Proteomes" id="UP001146120">
    <property type="component" value="Unassembled WGS sequence"/>
</dbReference>
<feature type="compositionally biased region" description="Pro residues" evidence="1">
    <location>
        <begin position="46"/>
        <end position="62"/>
    </location>
</feature>
<evidence type="ECO:0000313" key="4">
    <source>
        <dbReference type="Proteomes" id="UP001146120"/>
    </source>
</evidence>
<accession>A0AAV2ZHF6</accession>
<reference evidence="3" key="2">
    <citation type="journal article" date="2023" name="Microbiol Resour">
        <title>Decontamination and Annotation of the Draft Genome Sequence of the Oomycete Lagenidium giganteum ARSEF 373.</title>
        <authorList>
            <person name="Morgan W.R."/>
            <person name="Tartar A."/>
        </authorList>
    </citation>
    <scope>NUCLEOTIDE SEQUENCE</scope>
    <source>
        <strain evidence="3">ARSEF 373</strain>
    </source>
</reference>
<evidence type="ECO:0000256" key="2">
    <source>
        <dbReference type="SAM" id="SignalP"/>
    </source>
</evidence>